<proteinExistence type="predicted"/>
<keyword evidence="3" id="KW-1185">Reference proteome</keyword>
<dbReference type="AlphaFoldDB" id="A4G3K0"/>
<feature type="signal peptide" evidence="1">
    <location>
        <begin position="1"/>
        <end position="23"/>
    </location>
</feature>
<organism evidence="2 3">
    <name type="scientific">Herminiimonas arsenicoxydans</name>
    <dbReference type="NCBI Taxonomy" id="204773"/>
    <lineage>
        <taxon>Bacteria</taxon>
        <taxon>Pseudomonadati</taxon>
        <taxon>Pseudomonadota</taxon>
        <taxon>Betaproteobacteria</taxon>
        <taxon>Burkholderiales</taxon>
        <taxon>Oxalobacteraceae</taxon>
        <taxon>Herminiimonas</taxon>
    </lineage>
</organism>
<gene>
    <name evidence="2" type="ordered locus">HEAR0903</name>
</gene>
<dbReference type="KEGG" id="har:HEAR0903"/>
<evidence type="ECO:0000313" key="2">
    <source>
        <dbReference type="EMBL" id="CAL61087.1"/>
    </source>
</evidence>
<reference evidence="2 3" key="1">
    <citation type="journal article" date="2007" name="PLoS Genet.">
        <title>A tale of two oxidation states: bacterial colonization of arsenic-rich environments.</title>
        <authorList>
            <person name="Muller D."/>
            <person name="Medigue C."/>
            <person name="Koechler S."/>
            <person name="Barbe V."/>
            <person name="Barakat M."/>
            <person name="Talla E."/>
            <person name="Bonnefoy V."/>
            <person name="Krin E."/>
            <person name="Arsene-Ploetze F."/>
            <person name="Carapito C."/>
            <person name="Chandler M."/>
            <person name="Cournoyer B."/>
            <person name="Cruveiller S."/>
            <person name="Dossat C."/>
            <person name="Duval S."/>
            <person name="Heymann M."/>
            <person name="Leize E."/>
            <person name="Lieutaud A."/>
            <person name="Lievremont D."/>
            <person name="Makita Y."/>
            <person name="Mangenot S."/>
            <person name="Nitschke W."/>
            <person name="Ortet P."/>
            <person name="Perdrial N."/>
            <person name="Schoepp B."/>
            <person name="Siguier N."/>
            <person name="Simeonova D.D."/>
            <person name="Rouy Z."/>
            <person name="Segurens B."/>
            <person name="Turlin E."/>
            <person name="Vallenet D."/>
            <person name="Van Dorsselaer A."/>
            <person name="Weiss S."/>
            <person name="Weissenbach J."/>
            <person name="Lett M.C."/>
            <person name="Danchin A."/>
            <person name="Bertin P.N."/>
        </authorList>
    </citation>
    <scope>NUCLEOTIDE SEQUENCE [LARGE SCALE GENOMIC DNA]</scope>
    <source>
        <strain evidence="3">ULPAs1</strain>
    </source>
</reference>
<sequence>MKKLITLCGLATVLTLAGTGAIAGGVNWSVNVGVGGFYPPAPVYYAPAPAYNNYSNYYAPPVIYGNAIPAYQPPPVYYAPAPVVVYSYRERQRLHDHRYGYQRGHREYRDYDR</sequence>
<dbReference type="EMBL" id="CU207211">
    <property type="protein sequence ID" value="CAL61087.1"/>
    <property type="molecule type" value="Genomic_DNA"/>
</dbReference>
<protein>
    <recommendedName>
        <fullName evidence="4">PXPV repeat-containing protein</fullName>
    </recommendedName>
</protein>
<evidence type="ECO:0000313" key="3">
    <source>
        <dbReference type="Proteomes" id="UP000006697"/>
    </source>
</evidence>
<keyword evidence="1" id="KW-0732">Signal</keyword>
<dbReference type="Proteomes" id="UP000006697">
    <property type="component" value="Chromosome"/>
</dbReference>
<name>A4G3K0_HERAR</name>
<evidence type="ECO:0000256" key="1">
    <source>
        <dbReference type="SAM" id="SignalP"/>
    </source>
</evidence>
<dbReference type="HOGENOM" id="CLU_2130039_0_0_4"/>
<evidence type="ECO:0008006" key="4">
    <source>
        <dbReference type="Google" id="ProtNLM"/>
    </source>
</evidence>
<accession>A4G3K0</accession>
<feature type="chain" id="PRO_5002669125" description="PXPV repeat-containing protein" evidence="1">
    <location>
        <begin position="24"/>
        <end position="113"/>
    </location>
</feature>